<dbReference type="AlphaFoldDB" id="A0A2I2G6S6"/>
<dbReference type="GeneID" id="36554594"/>
<dbReference type="RefSeq" id="XP_024703876.1">
    <property type="nucleotide sequence ID" value="XM_024846895.1"/>
</dbReference>
<dbReference type="OrthoDB" id="5377226at2759"/>
<feature type="compositionally biased region" description="Polar residues" evidence="1">
    <location>
        <begin position="1"/>
        <end position="15"/>
    </location>
</feature>
<evidence type="ECO:0000313" key="3">
    <source>
        <dbReference type="Proteomes" id="UP000234275"/>
    </source>
</evidence>
<keyword evidence="3" id="KW-1185">Reference proteome</keyword>
<accession>A0A2I2G6S6</accession>
<comment type="caution">
    <text evidence="2">The sequence shown here is derived from an EMBL/GenBank/DDBJ whole genome shotgun (WGS) entry which is preliminary data.</text>
</comment>
<evidence type="ECO:0000313" key="2">
    <source>
        <dbReference type="EMBL" id="PLB48574.1"/>
    </source>
</evidence>
<sequence length="253" mass="28126">MMSENTGSSNLQLSSGKKRKRNSVQPDMINLGPSLNQPFQLPVHSLDPISPQSHSESLKGFSTYHPWSLPRKRRLPQQLFCYSQSTQPLSEIWNESLPAHAAQPGPSTPQICLSAVSNPPSISLKTTLAGSNPCQQSLRTPASFLRPCHICYRRPTTRELIEAYADCSICGQRSCYICLRQCDALDCTGSSHLIRGTHVLRDSTAMMHEDTNGNKPRSSQPRKICSRCAVENVTETGREVVRCLDCVRGYPFH</sequence>
<organism evidence="2 3">
    <name type="scientific">Aspergillus steynii IBT 23096</name>
    <dbReference type="NCBI Taxonomy" id="1392250"/>
    <lineage>
        <taxon>Eukaryota</taxon>
        <taxon>Fungi</taxon>
        <taxon>Dikarya</taxon>
        <taxon>Ascomycota</taxon>
        <taxon>Pezizomycotina</taxon>
        <taxon>Eurotiomycetes</taxon>
        <taxon>Eurotiomycetidae</taxon>
        <taxon>Eurotiales</taxon>
        <taxon>Aspergillaceae</taxon>
        <taxon>Aspergillus</taxon>
        <taxon>Aspergillus subgen. Circumdati</taxon>
    </lineage>
</organism>
<dbReference type="VEuPathDB" id="FungiDB:P170DRAFT_411517"/>
<evidence type="ECO:0000256" key="1">
    <source>
        <dbReference type="SAM" id="MobiDB-lite"/>
    </source>
</evidence>
<name>A0A2I2G6S6_9EURO</name>
<dbReference type="EMBL" id="MSFO01000005">
    <property type="protein sequence ID" value="PLB48574.1"/>
    <property type="molecule type" value="Genomic_DNA"/>
</dbReference>
<dbReference type="Proteomes" id="UP000234275">
    <property type="component" value="Unassembled WGS sequence"/>
</dbReference>
<feature type="region of interest" description="Disordered" evidence="1">
    <location>
        <begin position="1"/>
        <end position="31"/>
    </location>
</feature>
<proteinExistence type="predicted"/>
<protein>
    <submittedName>
        <fullName evidence="2">Uncharacterized protein</fullName>
    </submittedName>
</protein>
<gene>
    <name evidence="2" type="ORF">P170DRAFT_411517</name>
</gene>
<reference evidence="2 3" key="1">
    <citation type="submission" date="2016-12" db="EMBL/GenBank/DDBJ databases">
        <title>The genomes of Aspergillus section Nigri reveals drivers in fungal speciation.</title>
        <authorList>
            <consortium name="DOE Joint Genome Institute"/>
            <person name="Vesth T.C."/>
            <person name="Nybo J."/>
            <person name="Theobald S."/>
            <person name="Brandl J."/>
            <person name="Frisvad J.C."/>
            <person name="Nielsen K.F."/>
            <person name="Lyhne E.K."/>
            <person name="Kogle M.E."/>
            <person name="Kuo A."/>
            <person name="Riley R."/>
            <person name="Clum A."/>
            <person name="Nolan M."/>
            <person name="Lipzen A."/>
            <person name="Salamov A."/>
            <person name="Henrissat B."/>
            <person name="Wiebenga A."/>
            <person name="De Vries R.P."/>
            <person name="Grigoriev I.V."/>
            <person name="Mortensen U.H."/>
            <person name="Andersen M.R."/>
            <person name="Baker S.E."/>
        </authorList>
    </citation>
    <scope>NUCLEOTIDE SEQUENCE [LARGE SCALE GENOMIC DNA]</scope>
    <source>
        <strain evidence="2 3">IBT 23096</strain>
    </source>
</reference>